<reference evidence="4" key="1">
    <citation type="journal article" date="2019" name="Int. J. Syst. Evol. Microbiol.">
        <title>The Global Catalogue of Microorganisms (GCM) 10K type strain sequencing project: providing services to taxonomists for standard genome sequencing and annotation.</title>
        <authorList>
            <consortium name="The Broad Institute Genomics Platform"/>
            <consortium name="The Broad Institute Genome Sequencing Center for Infectious Disease"/>
            <person name="Wu L."/>
            <person name="Ma J."/>
        </authorList>
    </citation>
    <scope>NUCLEOTIDE SEQUENCE [LARGE SCALE GENOMIC DNA]</scope>
    <source>
        <strain evidence="4">JCM 17388</strain>
    </source>
</reference>
<dbReference type="RefSeq" id="WP_344915317.1">
    <property type="nucleotide sequence ID" value="NZ_BAABAQ010000001.1"/>
</dbReference>
<feature type="region of interest" description="Disordered" evidence="1">
    <location>
        <begin position="1"/>
        <end position="48"/>
    </location>
</feature>
<sequence>MERSTTAAWRKSSLSAQGDNCVEGAPLDGGGWAVRDTKDPGGPQLAFDHPEWGAFIRRVKAGEFDS</sequence>
<proteinExistence type="predicted"/>
<dbReference type="InterPro" id="IPR007278">
    <property type="entry name" value="DUF397"/>
</dbReference>
<dbReference type="Proteomes" id="UP001501251">
    <property type="component" value="Unassembled WGS sequence"/>
</dbReference>
<keyword evidence="4" id="KW-1185">Reference proteome</keyword>
<evidence type="ECO:0000256" key="1">
    <source>
        <dbReference type="SAM" id="MobiDB-lite"/>
    </source>
</evidence>
<dbReference type="Pfam" id="PF04149">
    <property type="entry name" value="DUF397"/>
    <property type="match status" value="1"/>
</dbReference>
<evidence type="ECO:0000313" key="3">
    <source>
        <dbReference type="EMBL" id="GAA4182928.1"/>
    </source>
</evidence>
<evidence type="ECO:0000259" key="2">
    <source>
        <dbReference type="Pfam" id="PF04149"/>
    </source>
</evidence>
<feature type="compositionally biased region" description="Polar residues" evidence="1">
    <location>
        <begin position="1"/>
        <end position="18"/>
    </location>
</feature>
<feature type="domain" description="DUF397" evidence="2">
    <location>
        <begin position="7"/>
        <end position="60"/>
    </location>
</feature>
<protein>
    <recommendedName>
        <fullName evidence="2">DUF397 domain-containing protein</fullName>
    </recommendedName>
</protein>
<organism evidence="3 4">
    <name type="scientific">Streptosporangium oxazolinicum</name>
    <dbReference type="NCBI Taxonomy" id="909287"/>
    <lineage>
        <taxon>Bacteria</taxon>
        <taxon>Bacillati</taxon>
        <taxon>Actinomycetota</taxon>
        <taxon>Actinomycetes</taxon>
        <taxon>Streptosporangiales</taxon>
        <taxon>Streptosporangiaceae</taxon>
        <taxon>Streptosporangium</taxon>
    </lineage>
</organism>
<dbReference type="EMBL" id="BAABAQ010000001">
    <property type="protein sequence ID" value="GAA4182928.1"/>
    <property type="molecule type" value="Genomic_DNA"/>
</dbReference>
<comment type="caution">
    <text evidence="3">The sequence shown here is derived from an EMBL/GenBank/DDBJ whole genome shotgun (WGS) entry which is preliminary data.</text>
</comment>
<evidence type="ECO:0000313" key="4">
    <source>
        <dbReference type="Proteomes" id="UP001501251"/>
    </source>
</evidence>
<accession>A0ABP8AFH9</accession>
<name>A0ABP8AFH9_9ACTN</name>
<gene>
    <name evidence="3" type="ORF">GCM10022252_09620</name>
</gene>